<organism evidence="4 5">
    <name type="scientific">Caenorhabditis tropicalis</name>
    <dbReference type="NCBI Taxonomy" id="1561998"/>
    <lineage>
        <taxon>Eukaryota</taxon>
        <taxon>Metazoa</taxon>
        <taxon>Ecdysozoa</taxon>
        <taxon>Nematoda</taxon>
        <taxon>Chromadorea</taxon>
        <taxon>Rhabditida</taxon>
        <taxon>Rhabditina</taxon>
        <taxon>Rhabditomorpha</taxon>
        <taxon>Rhabditoidea</taxon>
        <taxon>Rhabditidae</taxon>
        <taxon>Peloderinae</taxon>
        <taxon>Caenorhabditis</taxon>
    </lineage>
</organism>
<evidence type="ECO:0000256" key="1">
    <source>
        <dbReference type="ARBA" id="ARBA00009500"/>
    </source>
</evidence>
<dbReference type="CDD" id="cd19581">
    <property type="entry name" value="serpinL_nematode"/>
    <property type="match status" value="1"/>
</dbReference>
<dbReference type="WBParaSite" id="Csp11.Scaffold630.g21668.t1">
    <property type="protein sequence ID" value="Csp11.Scaffold630.g21668.t1"/>
    <property type="gene ID" value="Csp11.Scaffold630.g21668"/>
</dbReference>
<dbReference type="PANTHER" id="PTHR11461:SF211">
    <property type="entry name" value="GH10112P-RELATED"/>
    <property type="match status" value="1"/>
</dbReference>
<dbReference type="PANTHER" id="PTHR11461">
    <property type="entry name" value="SERINE PROTEASE INHIBITOR, SERPIN"/>
    <property type="match status" value="1"/>
</dbReference>
<protein>
    <submittedName>
        <fullName evidence="5">SERPIN domain-containing protein</fullName>
    </submittedName>
</protein>
<dbReference type="InterPro" id="IPR036186">
    <property type="entry name" value="Serpin_sf"/>
</dbReference>
<dbReference type="Pfam" id="PF00079">
    <property type="entry name" value="Serpin"/>
    <property type="match status" value="1"/>
</dbReference>
<dbReference type="STRING" id="1561998.A0A1I7V288"/>
<dbReference type="Gene3D" id="2.30.39.10">
    <property type="entry name" value="Alpha-1-antitrypsin, domain 1"/>
    <property type="match status" value="1"/>
</dbReference>
<keyword evidence="4" id="KW-1185">Reference proteome</keyword>
<dbReference type="InterPro" id="IPR023795">
    <property type="entry name" value="Serpin_CS"/>
</dbReference>
<dbReference type="Gene3D" id="3.30.497.10">
    <property type="entry name" value="Antithrombin, subunit I, domain 2"/>
    <property type="match status" value="1"/>
</dbReference>
<evidence type="ECO:0000256" key="2">
    <source>
        <dbReference type="RuleBase" id="RU000411"/>
    </source>
</evidence>
<accession>A0A1I7V288</accession>
<dbReference type="SUPFAM" id="SSF56574">
    <property type="entry name" value="Serpins"/>
    <property type="match status" value="1"/>
</dbReference>
<dbReference type="AlphaFoldDB" id="A0A1I7V288"/>
<dbReference type="PROSITE" id="PS00284">
    <property type="entry name" value="SERPIN"/>
    <property type="match status" value="1"/>
</dbReference>
<dbReference type="Proteomes" id="UP000095282">
    <property type="component" value="Unplaced"/>
</dbReference>
<evidence type="ECO:0000313" key="4">
    <source>
        <dbReference type="Proteomes" id="UP000095282"/>
    </source>
</evidence>
<feature type="domain" description="Serpin" evidence="3">
    <location>
        <begin position="11"/>
        <end position="362"/>
    </location>
</feature>
<dbReference type="InterPro" id="IPR042178">
    <property type="entry name" value="Serpin_sf_1"/>
</dbReference>
<reference evidence="5" key="1">
    <citation type="submission" date="2016-11" db="UniProtKB">
        <authorList>
            <consortium name="WormBaseParasite"/>
        </authorList>
    </citation>
    <scope>IDENTIFICATION</scope>
</reference>
<dbReference type="GO" id="GO:0004867">
    <property type="term" value="F:serine-type endopeptidase inhibitor activity"/>
    <property type="evidence" value="ECO:0007669"/>
    <property type="project" value="InterPro"/>
</dbReference>
<evidence type="ECO:0000259" key="3">
    <source>
        <dbReference type="SMART" id="SM00093"/>
    </source>
</evidence>
<dbReference type="eggNOG" id="KOG2392">
    <property type="taxonomic scope" value="Eukaryota"/>
</dbReference>
<sequence length="362" mass="40577">MFLQAETQFGLNFLQTLPVHNESLVFSPISIALVLSLLHTGARGRTKEQIGDVLLNGASDDQFVNHFSFINEKLKSGVNGVEVHVANRVYLKKGFTANPSFLSVALKNYGADAKTIDFGTLTAVREINTFVKEVTKAKINEIVDKDNLKNAVSLLINAIYFKGDWQETFDGYSIADKDFTTYSGHVKKVSFMKEMMSDRGYSSDEIFQVLHLPYADPNFQFSVFLPKEKNTLKQALAKLDSKRIQNLLKGVKTTFMNIELPKFTIEKETELKNHLVRLGISDIFTDYANLSGLAENIKISGGFHKAIIEVNEDGTTAAAVTSVKAVPMSMRMETPVDFKADHPFFFTLNYQNHPIFMGVFNE</sequence>
<dbReference type="GO" id="GO:0005615">
    <property type="term" value="C:extracellular space"/>
    <property type="evidence" value="ECO:0007669"/>
    <property type="project" value="InterPro"/>
</dbReference>
<proteinExistence type="inferred from homology"/>
<dbReference type="SMART" id="SM00093">
    <property type="entry name" value="SERPIN"/>
    <property type="match status" value="1"/>
</dbReference>
<comment type="similarity">
    <text evidence="1 2">Belongs to the serpin family.</text>
</comment>
<dbReference type="InterPro" id="IPR042185">
    <property type="entry name" value="Serpin_sf_2"/>
</dbReference>
<dbReference type="InterPro" id="IPR000215">
    <property type="entry name" value="Serpin_fam"/>
</dbReference>
<evidence type="ECO:0000313" key="5">
    <source>
        <dbReference type="WBParaSite" id="Csp11.Scaffold630.g21668.t1"/>
    </source>
</evidence>
<dbReference type="InterPro" id="IPR023796">
    <property type="entry name" value="Serpin_dom"/>
</dbReference>
<name>A0A1I7V288_9PELO</name>